<name>A0AA87BAB6_9FABA</name>
<dbReference type="EMBL" id="OY731408">
    <property type="protein sequence ID" value="CAJ1978064.1"/>
    <property type="molecule type" value="Genomic_DNA"/>
</dbReference>
<gene>
    <name evidence="1" type="ORF">AYBTSS11_LOCUS30238</name>
</gene>
<proteinExistence type="predicted"/>
<organism evidence="1 2">
    <name type="scientific">Sphenostylis stenocarpa</name>
    <dbReference type="NCBI Taxonomy" id="92480"/>
    <lineage>
        <taxon>Eukaryota</taxon>
        <taxon>Viridiplantae</taxon>
        <taxon>Streptophyta</taxon>
        <taxon>Embryophyta</taxon>
        <taxon>Tracheophyta</taxon>
        <taxon>Spermatophyta</taxon>
        <taxon>Magnoliopsida</taxon>
        <taxon>eudicotyledons</taxon>
        <taxon>Gunneridae</taxon>
        <taxon>Pentapetalae</taxon>
        <taxon>rosids</taxon>
        <taxon>fabids</taxon>
        <taxon>Fabales</taxon>
        <taxon>Fabaceae</taxon>
        <taxon>Papilionoideae</taxon>
        <taxon>50 kb inversion clade</taxon>
        <taxon>NPAAA clade</taxon>
        <taxon>indigoferoid/millettioid clade</taxon>
        <taxon>Phaseoleae</taxon>
        <taxon>Sphenostylis</taxon>
    </lineage>
</organism>
<dbReference type="AlphaFoldDB" id="A0AA87BAB6"/>
<evidence type="ECO:0000313" key="1">
    <source>
        <dbReference type="EMBL" id="CAJ1978064.1"/>
    </source>
</evidence>
<dbReference type="Proteomes" id="UP001189624">
    <property type="component" value="Chromosome 11"/>
</dbReference>
<sequence length="145" mass="15818">MHAMASKQYEVSDNVLHFLLGCDRVHDTCDATAVAAAATATEDTPPHTHLHFDTVFVGKRKSSIEGGSNKLNQLLFVIASSYMQSNNALSKKLSTNDRKEKISFPKKLSTQNKGRSVVNSVCNIVNLLVEVRVLIVLMNGTVCSV</sequence>
<accession>A0AA87BAB6</accession>
<dbReference type="Gramene" id="rna-AYBTSS11_LOCUS30238">
    <property type="protein sequence ID" value="CAJ1978064.1"/>
    <property type="gene ID" value="gene-AYBTSS11_LOCUS30238"/>
</dbReference>
<keyword evidence="2" id="KW-1185">Reference proteome</keyword>
<protein>
    <submittedName>
        <fullName evidence="1">Uncharacterized protein</fullName>
    </submittedName>
</protein>
<reference evidence="1" key="1">
    <citation type="submission" date="2023-10" db="EMBL/GenBank/DDBJ databases">
        <authorList>
            <person name="Domelevo Entfellner J.-B."/>
        </authorList>
    </citation>
    <scope>NUCLEOTIDE SEQUENCE</scope>
</reference>
<evidence type="ECO:0000313" key="2">
    <source>
        <dbReference type="Proteomes" id="UP001189624"/>
    </source>
</evidence>